<reference evidence="2 3" key="1">
    <citation type="submission" date="2015-01" db="EMBL/GenBank/DDBJ databases">
        <title>Evolution of Trichinella species and genotypes.</title>
        <authorList>
            <person name="Korhonen P.K."/>
            <person name="Edoardo P."/>
            <person name="Giuseppe L.R."/>
            <person name="Gasser R.B."/>
        </authorList>
    </citation>
    <scope>NUCLEOTIDE SEQUENCE [LARGE SCALE GENOMIC DNA]</scope>
    <source>
        <strain evidence="2">ISS37</strain>
    </source>
</reference>
<keyword evidence="3" id="KW-1185">Reference proteome</keyword>
<evidence type="ECO:0000256" key="1">
    <source>
        <dbReference type="SAM" id="MobiDB-lite"/>
    </source>
</evidence>
<dbReference type="AlphaFoldDB" id="A0A0V0S8B0"/>
<feature type="compositionally biased region" description="Basic residues" evidence="1">
    <location>
        <begin position="101"/>
        <end position="113"/>
    </location>
</feature>
<gene>
    <name evidence="2" type="ORF">T07_6655</name>
</gene>
<name>A0A0V0S8B0_9BILA</name>
<organism evidence="2 3">
    <name type="scientific">Trichinella nelsoni</name>
    <dbReference type="NCBI Taxonomy" id="6336"/>
    <lineage>
        <taxon>Eukaryota</taxon>
        <taxon>Metazoa</taxon>
        <taxon>Ecdysozoa</taxon>
        <taxon>Nematoda</taxon>
        <taxon>Enoplea</taxon>
        <taxon>Dorylaimia</taxon>
        <taxon>Trichinellida</taxon>
        <taxon>Trichinellidae</taxon>
        <taxon>Trichinella</taxon>
    </lineage>
</organism>
<sequence>MRRLNRTNKHDPLVEEVELLDAKYAHVRLSDGRETTESLRHLAPARGKFVTEDGSPEETQVGTGAHREEDVKAEKPDADDITPENSEREEDTVTRQEHHQTPPRRSTRVRRAPQRLQDNVLY</sequence>
<feature type="compositionally biased region" description="Basic and acidic residues" evidence="1">
    <location>
        <begin position="30"/>
        <end position="40"/>
    </location>
</feature>
<dbReference type="OrthoDB" id="5839379at2759"/>
<evidence type="ECO:0000313" key="2">
    <source>
        <dbReference type="EMBL" id="KRX22778.1"/>
    </source>
</evidence>
<feature type="region of interest" description="Disordered" evidence="1">
    <location>
        <begin position="30"/>
        <end position="122"/>
    </location>
</feature>
<comment type="caution">
    <text evidence="2">The sequence shown here is derived from an EMBL/GenBank/DDBJ whole genome shotgun (WGS) entry which is preliminary data.</text>
</comment>
<dbReference type="STRING" id="6336.A0A0V0S8B0"/>
<accession>A0A0V0S8B0</accession>
<evidence type="ECO:0000313" key="3">
    <source>
        <dbReference type="Proteomes" id="UP000054630"/>
    </source>
</evidence>
<feature type="compositionally biased region" description="Acidic residues" evidence="1">
    <location>
        <begin position="79"/>
        <end position="90"/>
    </location>
</feature>
<feature type="compositionally biased region" description="Basic and acidic residues" evidence="1">
    <location>
        <begin position="65"/>
        <end position="78"/>
    </location>
</feature>
<dbReference type="EMBL" id="JYDL01000029">
    <property type="protein sequence ID" value="KRX22778.1"/>
    <property type="molecule type" value="Genomic_DNA"/>
</dbReference>
<feature type="compositionally biased region" description="Basic and acidic residues" evidence="1">
    <location>
        <begin position="91"/>
        <end position="100"/>
    </location>
</feature>
<proteinExistence type="predicted"/>
<dbReference type="Proteomes" id="UP000054630">
    <property type="component" value="Unassembled WGS sequence"/>
</dbReference>
<protein>
    <submittedName>
        <fullName evidence="2">Uncharacterized protein</fullName>
    </submittedName>
</protein>